<evidence type="ECO:0000313" key="2">
    <source>
        <dbReference type="EMBL" id="SDD66853.1"/>
    </source>
</evidence>
<gene>
    <name evidence="2" type="ORF">SAMN05192589_10853</name>
</gene>
<dbReference type="EMBL" id="FMZC01000008">
    <property type="protein sequence ID" value="SDD66853.1"/>
    <property type="molecule type" value="Genomic_DNA"/>
</dbReference>
<evidence type="ECO:0000256" key="1">
    <source>
        <dbReference type="SAM" id="SignalP"/>
    </source>
</evidence>
<proteinExistence type="predicted"/>
<dbReference type="InterPro" id="IPR015943">
    <property type="entry name" value="WD40/YVTN_repeat-like_dom_sf"/>
</dbReference>
<dbReference type="STRING" id="187868.SAMN05192589_10853"/>
<dbReference type="Gene3D" id="2.130.10.10">
    <property type="entry name" value="YVTN repeat-like/Quinoprotein amine dehydrogenase"/>
    <property type="match status" value="1"/>
</dbReference>
<dbReference type="PROSITE" id="PS51257">
    <property type="entry name" value="PROKAR_LIPOPROTEIN"/>
    <property type="match status" value="1"/>
</dbReference>
<accession>A0A1G6WMG0</accession>
<reference evidence="2 3" key="1">
    <citation type="submission" date="2016-10" db="EMBL/GenBank/DDBJ databases">
        <authorList>
            <person name="de Groot N.N."/>
        </authorList>
    </citation>
    <scope>NUCLEOTIDE SEQUENCE [LARGE SCALE GENOMIC DNA]</scope>
    <source>
        <strain evidence="2 3">DSM 16619</strain>
    </source>
</reference>
<keyword evidence="3" id="KW-1185">Reference proteome</keyword>
<sequence length="359" mass="36834">MKISKILWGAVPATALVLAGCGGSDSPPTVTSFTAKAVVSDGSIAGTQTDANLKNGWGIAFNPTGFVWVTATGTQKSTLYDGNGTPQTLVVTVPPAGSAPANPTGIIFSGNSSFPVTKNGVTGPSRFVFSSEDGSLSGWSPAADLANSIVTYRDGAGAVYKGLAVATRGSADFLYATDFRNNKVDVFDTTFQKVQLAGNFADPQLPANYAPYGIQTVGSRIYVTYAQQDSNRRNAVAGAGLGALNAFNTDGTLAQRIVAPGAQLNAPWGIAQAPGDFSGASSRLIIANEGDGTLQAFDPATGEWKGPLAQKDGTALQVDGVRGIAFGNGLNQQPLNTLFYVAGPNKGVNGAYGRVDIQP</sequence>
<dbReference type="RefSeq" id="WP_092744316.1">
    <property type="nucleotide sequence ID" value="NZ_FMZC01000008.1"/>
</dbReference>
<dbReference type="InterPro" id="IPR017549">
    <property type="entry name" value="APMV_L690"/>
</dbReference>
<name>A0A1G6WMG0_9BURK</name>
<dbReference type="OrthoDB" id="581621at2"/>
<evidence type="ECO:0000313" key="3">
    <source>
        <dbReference type="Proteomes" id="UP000198781"/>
    </source>
</evidence>
<feature type="signal peptide" evidence="1">
    <location>
        <begin position="1"/>
        <end position="19"/>
    </location>
</feature>
<dbReference type="NCBIfam" id="TIGR03118">
    <property type="entry name" value="PEPCTERM_chp_1"/>
    <property type="match status" value="1"/>
</dbReference>
<dbReference type="SUPFAM" id="SSF75011">
    <property type="entry name" value="3-carboxy-cis,cis-mucoante lactonizing enzyme"/>
    <property type="match status" value="1"/>
</dbReference>
<protein>
    <submittedName>
        <fullName evidence="2">TIGR03118 family protein</fullName>
    </submittedName>
</protein>
<dbReference type="AlphaFoldDB" id="A0A1G6WMG0"/>
<keyword evidence="1" id="KW-0732">Signal</keyword>
<feature type="chain" id="PRO_5011523160" evidence="1">
    <location>
        <begin position="20"/>
        <end position="359"/>
    </location>
</feature>
<organism evidence="2 3">
    <name type="scientific">Paracidovorax valerianellae</name>
    <dbReference type="NCBI Taxonomy" id="187868"/>
    <lineage>
        <taxon>Bacteria</taxon>
        <taxon>Pseudomonadati</taxon>
        <taxon>Pseudomonadota</taxon>
        <taxon>Betaproteobacteria</taxon>
        <taxon>Burkholderiales</taxon>
        <taxon>Comamonadaceae</taxon>
        <taxon>Paracidovorax</taxon>
    </lineage>
</organism>
<dbReference type="Proteomes" id="UP000198781">
    <property type="component" value="Unassembled WGS sequence"/>
</dbReference>